<dbReference type="EMBL" id="RBLC01000001">
    <property type="protein sequence ID" value="RKS25844.1"/>
    <property type="molecule type" value="Genomic_DNA"/>
</dbReference>
<name>A0A495MIP2_9FLAO</name>
<dbReference type="InterPro" id="IPR046525">
    <property type="entry name" value="DUF6702"/>
</dbReference>
<evidence type="ECO:0008006" key="3">
    <source>
        <dbReference type="Google" id="ProtNLM"/>
    </source>
</evidence>
<dbReference type="AlphaFoldDB" id="A0A495MIP2"/>
<organism evidence="1 2">
    <name type="scientific">Flavobacterium endophyticum</name>
    <dbReference type="NCBI Taxonomy" id="1540163"/>
    <lineage>
        <taxon>Bacteria</taxon>
        <taxon>Pseudomonadati</taxon>
        <taxon>Bacteroidota</taxon>
        <taxon>Flavobacteriia</taxon>
        <taxon>Flavobacteriales</taxon>
        <taxon>Flavobacteriaceae</taxon>
        <taxon>Flavobacterium</taxon>
    </lineage>
</organism>
<gene>
    <name evidence="1" type="ORF">CLV94_0889</name>
</gene>
<accession>A0A495MIP2</accession>
<reference evidence="1 2" key="1">
    <citation type="submission" date="2018-10" db="EMBL/GenBank/DDBJ databases">
        <title>Genomic Encyclopedia of Archaeal and Bacterial Type Strains, Phase II (KMG-II): from individual species to whole genera.</title>
        <authorList>
            <person name="Goeker M."/>
        </authorList>
    </citation>
    <scope>NUCLEOTIDE SEQUENCE [LARGE SCALE GENOMIC DNA]</scope>
    <source>
        <strain evidence="1 2">DSM 29537</strain>
    </source>
</reference>
<dbReference type="Proteomes" id="UP000277579">
    <property type="component" value="Unassembled WGS sequence"/>
</dbReference>
<comment type="caution">
    <text evidence="1">The sequence shown here is derived from an EMBL/GenBank/DDBJ whole genome shotgun (WGS) entry which is preliminary data.</text>
</comment>
<protein>
    <recommendedName>
        <fullName evidence="3">Peptidase E</fullName>
    </recommendedName>
</protein>
<sequence length="166" mass="19362">MKKIIQIASLLFLFVTLTSVSLHKFYVSVNQLDYVPQKKAIEITSRLFIDDIDLALEKKFNKKIYLGTSKELKESKEYLQKYFQEKFSIKVDGQEKKIHFLGKEVEDNVLICYFTIKNIEKVSSLEIKDAILMELYDQQHIFHTNIAGNKQSLLLTSGKMRGVLNY</sequence>
<dbReference type="RefSeq" id="WP_121375214.1">
    <property type="nucleotide sequence ID" value="NZ_RBLC01000001.1"/>
</dbReference>
<dbReference type="OrthoDB" id="5735516at2"/>
<evidence type="ECO:0000313" key="1">
    <source>
        <dbReference type="EMBL" id="RKS25844.1"/>
    </source>
</evidence>
<proteinExistence type="predicted"/>
<evidence type="ECO:0000313" key="2">
    <source>
        <dbReference type="Proteomes" id="UP000277579"/>
    </source>
</evidence>
<keyword evidence="2" id="KW-1185">Reference proteome</keyword>
<dbReference type="Pfam" id="PF20420">
    <property type="entry name" value="DUF6702"/>
    <property type="match status" value="1"/>
</dbReference>